<organism evidence="1 2">
    <name type="scientific">Clathrospora elynae</name>
    <dbReference type="NCBI Taxonomy" id="706981"/>
    <lineage>
        <taxon>Eukaryota</taxon>
        <taxon>Fungi</taxon>
        <taxon>Dikarya</taxon>
        <taxon>Ascomycota</taxon>
        <taxon>Pezizomycotina</taxon>
        <taxon>Dothideomycetes</taxon>
        <taxon>Pleosporomycetidae</taxon>
        <taxon>Pleosporales</taxon>
        <taxon>Diademaceae</taxon>
        <taxon>Clathrospora</taxon>
    </lineage>
</organism>
<reference evidence="1" key="1">
    <citation type="journal article" date="2020" name="Stud. Mycol.">
        <title>101 Dothideomycetes genomes: a test case for predicting lifestyles and emergence of pathogens.</title>
        <authorList>
            <person name="Haridas S."/>
            <person name="Albert R."/>
            <person name="Binder M."/>
            <person name="Bloem J."/>
            <person name="Labutti K."/>
            <person name="Salamov A."/>
            <person name="Andreopoulos B."/>
            <person name="Baker S."/>
            <person name="Barry K."/>
            <person name="Bills G."/>
            <person name="Bluhm B."/>
            <person name="Cannon C."/>
            <person name="Castanera R."/>
            <person name="Culley D."/>
            <person name="Daum C."/>
            <person name="Ezra D."/>
            <person name="Gonzalez J."/>
            <person name="Henrissat B."/>
            <person name="Kuo A."/>
            <person name="Liang C."/>
            <person name="Lipzen A."/>
            <person name="Lutzoni F."/>
            <person name="Magnuson J."/>
            <person name="Mondo S."/>
            <person name="Nolan M."/>
            <person name="Ohm R."/>
            <person name="Pangilinan J."/>
            <person name="Park H.-J."/>
            <person name="Ramirez L."/>
            <person name="Alfaro M."/>
            <person name="Sun H."/>
            <person name="Tritt A."/>
            <person name="Yoshinaga Y."/>
            <person name="Zwiers L.-H."/>
            <person name="Turgeon B."/>
            <person name="Goodwin S."/>
            <person name="Spatafora J."/>
            <person name="Crous P."/>
            <person name="Grigoriev I."/>
        </authorList>
    </citation>
    <scope>NUCLEOTIDE SEQUENCE</scope>
    <source>
        <strain evidence="1">CBS 161.51</strain>
    </source>
</reference>
<dbReference type="AlphaFoldDB" id="A0A6A5S5M2"/>
<evidence type="ECO:0000313" key="1">
    <source>
        <dbReference type="EMBL" id="KAF1935961.1"/>
    </source>
</evidence>
<name>A0A6A5S5M2_9PLEO</name>
<gene>
    <name evidence="1" type="ORF">EJ02DRAFT_459926</name>
</gene>
<dbReference type="Proteomes" id="UP000800038">
    <property type="component" value="Unassembled WGS sequence"/>
</dbReference>
<keyword evidence="2" id="KW-1185">Reference proteome</keyword>
<proteinExistence type="predicted"/>
<protein>
    <submittedName>
        <fullName evidence="1">Uncharacterized protein</fullName>
    </submittedName>
</protein>
<evidence type="ECO:0000313" key="2">
    <source>
        <dbReference type="Proteomes" id="UP000800038"/>
    </source>
</evidence>
<accession>A0A6A5S5M2</accession>
<dbReference type="EMBL" id="ML976222">
    <property type="protein sequence ID" value="KAF1935961.1"/>
    <property type="molecule type" value="Genomic_DNA"/>
</dbReference>
<sequence>MVFWNLGKVCPAKLLENIIFALDYAQDGVLGSALIVHWNAYSLAFSFGKVNLVDAILATITILLI</sequence>